<evidence type="ECO:0000313" key="5">
    <source>
        <dbReference type="Proteomes" id="UP000638732"/>
    </source>
</evidence>
<dbReference type="EMBL" id="WWEO01000044">
    <property type="protein sequence ID" value="NCD71065.1"/>
    <property type="molecule type" value="Genomic_DNA"/>
</dbReference>
<accession>A0A966DTV8</accession>
<dbReference type="InterPro" id="IPR036188">
    <property type="entry name" value="FAD/NAD-bd_sf"/>
</dbReference>
<dbReference type="PRINTS" id="PR00469">
    <property type="entry name" value="PNDRDTASEII"/>
</dbReference>
<evidence type="ECO:0000256" key="1">
    <source>
        <dbReference type="ARBA" id="ARBA00022630"/>
    </source>
</evidence>
<reference evidence="4" key="2">
    <citation type="submission" date="2020-10" db="EMBL/GenBank/DDBJ databases">
        <title>Mucilaginibacter sp. nov., isolated from soil.</title>
        <authorList>
            <person name="Jeon C.O."/>
        </authorList>
    </citation>
    <scope>NUCLEOTIDE SEQUENCE</scope>
    <source>
        <strain evidence="4">R11</strain>
    </source>
</reference>
<keyword evidence="2" id="KW-0560">Oxidoreductase</keyword>
<name>A0A966DTV8_9SPHI</name>
<feature type="domain" description="FAD/NAD(P)-binding" evidence="3">
    <location>
        <begin position="7"/>
        <end position="285"/>
    </location>
</feature>
<evidence type="ECO:0000256" key="2">
    <source>
        <dbReference type="ARBA" id="ARBA00023002"/>
    </source>
</evidence>
<dbReference type="GO" id="GO:0016491">
    <property type="term" value="F:oxidoreductase activity"/>
    <property type="evidence" value="ECO:0007669"/>
    <property type="project" value="UniProtKB-KW"/>
</dbReference>
<protein>
    <submittedName>
        <fullName evidence="4">FAD-dependent oxidoreductase</fullName>
    </submittedName>
</protein>
<dbReference type="AlphaFoldDB" id="A0A966DTV8"/>
<organism evidence="4 5">
    <name type="scientific">Mucilaginibacter agri</name>
    <dbReference type="NCBI Taxonomy" id="2695265"/>
    <lineage>
        <taxon>Bacteria</taxon>
        <taxon>Pseudomonadati</taxon>
        <taxon>Bacteroidota</taxon>
        <taxon>Sphingobacteriia</taxon>
        <taxon>Sphingobacteriales</taxon>
        <taxon>Sphingobacteriaceae</taxon>
        <taxon>Mucilaginibacter</taxon>
    </lineage>
</organism>
<proteinExistence type="predicted"/>
<comment type="caution">
    <text evidence="4">The sequence shown here is derived from an EMBL/GenBank/DDBJ whole genome shotgun (WGS) entry which is preliminary data.</text>
</comment>
<dbReference type="SUPFAM" id="SSF51905">
    <property type="entry name" value="FAD/NAD(P)-binding domain"/>
    <property type="match status" value="1"/>
</dbReference>
<sequence>MIEKASFDVIIIGGSYAGMQAAMTLARALRSVLVIDSGEPCNRQTPHSHNFLTHDGESPAAISLGAMENLKLYTNISFYKDKAVYSMPYNNGFEVGTLSGKHFITRKLLFSSGVKDMMPAITGFAKCWGISILHCPYCHGYEVRNQPTGILGNGDMGFEFVKLISNWTDQLTLFTNGKSSLTDEQRYKLKSKKVNVVEHEVKEIVHQNGHIEALKFINDQSVEVKAIYTRLPFNQHCHIPVQLGCEFTNMELIKIDGFHLTSVPGVYAAGDCTSPLRSVASAVSGGMMAGASINKDLIEADF</sequence>
<keyword evidence="5" id="KW-1185">Reference proteome</keyword>
<dbReference type="RefSeq" id="WP_166587041.1">
    <property type="nucleotide sequence ID" value="NZ_WWEO01000044.1"/>
</dbReference>
<gene>
    <name evidence="4" type="ORF">GSY63_16990</name>
</gene>
<evidence type="ECO:0000313" key="4">
    <source>
        <dbReference type="EMBL" id="NCD71065.1"/>
    </source>
</evidence>
<dbReference type="PRINTS" id="PR00368">
    <property type="entry name" value="FADPNR"/>
</dbReference>
<dbReference type="PANTHER" id="PTHR48105">
    <property type="entry name" value="THIOREDOXIN REDUCTASE 1-RELATED-RELATED"/>
    <property type="match status" value="1"/>
</dbReference>
<evidence type="ECO:0000259" key="3">
    <source>
        <dbReference type="Pfam" id="PF07992"/>
    </source>
</evidence>
<reference evidence="4" key="1">
    <citation type="submission" date="2020-01" db="EMBL/GenBank/DDBJ databases">
        <authorList>
            <person name="Seo Y.L."/>
        </authorList>
    </citation>
    <scope>NUCLEOTIDE SEQUENCE</scope>
    <source>
        <strain evidence="4">R11</strain>
    </source>
</reference>
<dbReference type="Pfam" id="PF07992">
    <property type="entry name" value="Pyr_redox_2"/>
    <property type="match status" value="1"/>
</dbReference>
<dbReference type="Proteomes" id="UP000638732">
    <property type="component" value="Unassembled WGS sequence"/>
</dbReference>
<dbReference type="InterPro" id="IPR050097">
    <property type="entry name" value="Ferredoxin-NADP_redctase_2"/>
</dbReference>
<keyword evidence="1" id="KW-0285">Flavoprotein</keyword>
<dbReference type="Gene3D" id="3.50.50.60">
    <property type="entry name" value="FAD/NAD(P)-binding domain"/>
    <property type="match status" value="2"/>
</dbReference>
<dbReference type="InterPro" id="IPR023753">
    <property type="entry name" value="FAD/NAD-binding_dom"/>
</dbReference>